<dbReference type="InterPro" id="IPR006675">
    <property type="entry name" value="HDIG_dom"/>
</dbReference>
<dbReference type="InterPro" id="IPR052020">
    <property type="entry name" value="Cyclic_di-GMP/3'3'-cGAMP_PDE"/>
</dbReference>
<feature type="domain" description="HD" evidence="2">
    <location>
        <begin position="103"/>
        <end position="225"/>
    </location>
</feature>
<dbReference type="InterPro" id="IPR037522">
    <property type="entry name" value="HD_GYP_dom"/>
</dbReference>
<gene>
    <name evidence="4" type="ORF">G5B42_09940</name>
</gene>
<evidence type="ECO:0000313" key="5">
    <source>
        <dbReference type="Proteomes" id="UP000657177"/>
    </source>
</evidence>
<dbReference type="Gene3D" id="1.10.3210.10">
    <property type="entry name" value="Hypothetical protein af1432"/>
    <property type="match status" value="1"/>
</dbReference>
<dbReference type="AlphaFoldDB" id="A0A8J6HTC6"/>
<dbReference type="NCBIfam" id="TIGR00277">
    <property type="entry name" value="HDIG"/>
    <property type="match status" value="1"/>
</dbReference>
<dbReference type="InterPro" id="IPR006674">
    <property type="entry name" value="HD_domain"/>
</dbReference>
<proteinExistence type="predicted"/>
<protein>
    <submittedName>
        <fullName evidence="4">HD-GYP domain-containing protein</fullName>
    </submittedName>
</protein>
<evidence type="ECO:0000259" key="3">
    <source>
        <dbReference type="PROSITE" id="PS51832"/>
    </source>
</evidence>
<dbReference type="PANTHER" id="PTHR45228">
    <property type="entry name" value="CYCLIC DI-GMP PHOSPHODIESTERASE TM_0186-RELATED"/>
    <property type="match status" value="1"/>
</dbReference>
<feature type="transmembrane region" description="Helical" evidence="1">
    <location>
        <begin position="6"/>
        <end position="26"/>
    </location>
</feature>
<comment type="caution">
    <text evidence="4">The sequence shown here is derived from an EMBL/GenBank/DDBJ whole genome shotgun (WGS) entry which is preliminary data.</text>
</comment>
<keyword evidence="1" id="KW-1133">Transmembrane helix</keyword>
<keyword evidence="1" id="KW-0472">Membrane</keyword>
<dbReference type="Proteomes" id="UP000657177">
    <property type="component" value="Unassembled WGS sequence"/>
</dbReference>
<evidence type="ECO:0000313" key="4">
    <source>
        <dbReference type="EMBL" id="MBA2133851.1"/>
    </source>
</evidence>
<evidence type="ECO:0000259" key="2">
    <source>
        <dbReference type="PROSITE" id="PS51831"/>
    </source>
</evidence>
<dbReference type="PROSITE" id="PS51831">
    <property type="entry name" value="HD"/>
    <property type="match status" value="1"/>
</dbReference>
<dbReference type="EMBL" id="JAAKDE010000023">
    <property type="protein sequence ID" value="MBA2133851.1"/>
    <property type="molecule type" value="Genomic_DNA"/>
</dbReference>
<dbReference type="Pfam" id="PF13487">
    <property type="entry name" value="HD_5"/>
    <property type="match status" value="1"/>
</dbReference>
<feature type="transmembrane region" description="Helical" evidence="1">
    <location>
        <begin position="38"/>
        <end position="61"/>
    </location>
</feature>
<keyword evidence="5" id="KW-1185">Reference proteome</keyword>
<organism evidence="4 5">
    <name type="scientific">Capillibacterium thermochitinicola</name>
    <dbReference type="NCBI Taxonomy" id="2699427"/>
    <lineage>
        <taxon>Bacteria</taxon>
        <taxon>Bacillati</taxon>
        <taxon>Bacillota</taxon>
        <taxon>Capillibacterium</taxon>
    </lineage>
</organism>
<sequence length="295" mass="34010">MKKKPLVLGLVAVPIVYLAGAYYLYRKILFPILTRKEFLTYIFVVVSIFLLLLSYSFYYLFTFRQQLREHKNRQKKSFSQLKKANEGALKALLHALECRDHDTWDHSTRVAAYATALAEQMGLSQSELKKIALAGYLHDIGKIGVPDRILLKKTKLLPEEWEMIKRHPELGYDIIHELDFLNDAADIILLHHERYDGTGYPLGLKGEKIPLLARIFAVADALDAMTSERPYRAARSMEEAFTEVHSLAGVQFCPECVKALEELGIEKLSRIQQRVKNQEIMKFRLEDLVLCSDFY</sequence>
<dbReference type="SMART" id="SM00471">
    <property type="entry name" value="HDc"/>
    <property type="match status" value="1"/>
</dbReference>
<dbReference type="PROSITE" id="PS51832">
    <property type="entry name" value="HD_GYP"/>
    <property type="match status" value="1"/>
</dbReference>
<dbReference type="SUPFAM" id="SSF109604">
    <property type="entry name" value="HD-domain/PDEase-like"/>
    <property type="match status" value="1"/>
</dbReference>
<evidence type="ECO:0000256" key="1">
    <source>
        <dbReference type="SAM" id="Phobius"/>
    </source>
</evidence>
<accession>A0A8J6HTC6</accession>
<name>A0A8J6HTC6_9FIRM</name>
<reference evidence="4" key="1">
    <citation type="submission" date="2020-06" db="EMBL/GenBank/DDBJ databases">
        <title>Novel chitinolytic bacterium.</title>
        <authorList>
            <person name="Ungkulpasvich U."/>
            <person name="Kosugi A."/>
            <person name="Uke A."/>
        </authorList>
    </citation>
    <scope>NUCLEOTIDE SEQUENCE</scope>
    <source>
        <strain evidence="4">UUS1-1</strain>
    </source>
</reference>
<keyword evidence="1" id="KW-0812">Transmembrane</keyword>
<dbReference type="RefSeq" id="WP_181340316.1">
    <property type="nucleotide sequence ID" value="NZ_JAAKDE010000023.1"/>
</dbReference>
<feature type="domain" description="HD-GYP" evidence="3">
    <location>
        <begin position="81"/>
        <end position="276"/>
    </location>
</feature>
<dbReference type="CDD" id="cd00077">
    <property type="entry name" value="HDc"/>
    <property type="match status" value="1"/>
</dbReference>
<dbReference type="InterPro" id="IPR003607">
    <property type="entry name" value="HD/PDEase_dom"/>
</dbReference>